<name>A0ABD6C828_9EURY</name>
<dbReference type="InterPro" id="IPR036465">
    <property type="entry name" value="vWFA_dom_sf"/>
</dbReference>
<dbReference type="SUPFAM" id="SSF53300">
    <property type="entry name" value="vWA-like"/>
    <property type="match status" value="1"/>
</dbReference>
<protein>
    <submittedName>
        <fullName evidence="3">VWA domain-containing protein</fullName>
    </submittedName>
</protein>
<dbReference type="RefSeq" id="WP_247379694.1">
    <property type="nucleotide sequence ID" value="NZ_JALLGV010000007.1"/>
</dbReference>
<dbReference type="CDD" id="cd00198">
    <property type="entry name" value="vWFA"/>
    <property type="match status" value="1"/>
</dbReference>
<dbReference type="Gene3D" id="3.40.50.410">
    <property type="entry name" value="von Willebrand factor, type A domain"/>
    <property type="match status" value="1"/>
</dbReference>
<feature type="domain" description="VWFA" evidence="2">
    <location>
        <begin position="495"/>
        <end position="652"/>
    </location>
</feature>
<dbReference type="AlphaFoldDB" id="A0ABD6C828"/>
<proteinExistence type="predicted"/>
<feature type="compositionally biased region" description="Polar residues" evidence="1">
    <location>
        <begin position="292"/>
        <end position="309"/>
    </location>
</feature>
<sequence length="664" mass="73199">MRLPFHSSGTDADDDEAAPPVDDALRHGDRREEHLDRLAKISTSTATQVRLGDHARNSRLQDGHRIDVPADPVDQRVSELPAPVWTLVEQETLTFHGIGHLRWSDFDAYRRHSEQCLAEARSASDSSPELASLFRFLFNAGEDACIDAFLDREFDLRDELILSYENLVAPHRQRTCLGAVEAIGFGLLDHGFYDSGIWQSVVDGDVTVVAWEPDADAGRVSAFVGSHVFSRRVSVDQFDDRIETVMTEAVTEPDGAERAALFFEFARHVHADLPDVAIPETGIRSDFSVGIGQQSTPAAAARSTTQSPGTDEPQDGRGERAQAGGSDAGDGDPDATELLSELCDGSADDDATDDSDDATPDHDPVTFESYTAVDTDEYEETLANHEQASRAARDRSGGDAAPDEKQVTHSFTGLDGGITIPTDWSRTGITINEINECERQAKTIARILRATLQQERTSSRRYGTERGRLESSQLPYAVTGRRNVRSEMRDGEDNEYSVQFVLDRSVSMRGAAIKHAQRAVYQLGRGLYSVGADVSVLSVYENVPHLEVPFGADPADHRNRLFSAKTRGGTPLSHSLAFARAELLDGSFDNHLILVVTDGYPDHEAAYRQYVSSLSVPVYGVYIDESTDRHGDHDRYFDSVRYATPETIDDRCRELCYDFVTHVG</sequence>
<evidence type="ECO:0000313" key="3">
    <source>
        <dbReference type="EMBL" id="MFD1586451.1"/>
    </source>
</evidence>
<evidence type="ECO:0000256" key="1">
    <source>
        <dbReference type="SAM" id="MobiDB-lite"/>
    </source>
</evidence>
<dbReference type="Proteomes" id="UP001597119">
    <property type="component" value="Unassembled WGS sequence"/>
</dbReference>
<dbReference type="SMART" id="SM00327">
    <property type="entry name" value="VWA"/>
    <property type="match status" value="1"/>
</dbReference>
<accession>A0ABD6C828</accession>
<feature type="compositionally biased region" description="Basic and acidic residues" evidence="1">
    <location>
        <begin position="387"/>
        <end position="407"/>
    </location>
</feature>
<dbReference type="InterPro" id="IPR002035">
    <property type="entry name" value="VWF_A"/>
</dbReference>
<reference evidence="3 4" key="1">
    <citation type="journal article" date="2019" name="Int. J. Syst. Evol. Microbiol.">
        <title>The Global Catalogue of Microorganisms (GCM) 10K type strain sequencing project: providing services to taxonomists for standard genome sequencing and annotation.</title>
        <authorList>
            <consortium name="The Broad Institute Genomics Platform"/>
            <consortium name="The Broad Institute Genome Sequencing Center for Infectious Disease"/>
            <person name="Wu L."/>
            <person name="Ma J."/>
        </authorList>
    </citation>
    <scope>NUCLEOTIDE SEQUENCE [LARGE SCALE GENOMIC DNA]</scope>
    <source>
        <strain evidence="3 4">CGMCC 1.12125</strain>
    </source>
</reference>
<feature type="compositionally biased region" description="Acidic residues" evidence="1">
    <location>
        <begin position="346"/>
        <end position="358"/>
    </location>
</feature>
<evidence type="ECO:0000313" key="4">
    <source>
        <dbReference type="Proteomes" id="UP001597119"/>
    </source>
</evidence>
<gene>
    <name evidence="3" type="ORF">ACFR9U_05620</name>
</gene>
<dbReference type="EMBL" id="JBHUDJ010000002">
    <property type="protein sequence ID" value="MFD1586451.1"/>
    <property type="molecule type" value="Genomic_DNA"/>
</dbReference>
<evidence type="ECO:0000259" key="2">
    <source>
        <dbReference type="SMART" id="SM00327"/>
    </source>
</evidence>
<feature type="region of interest" description="Disordered" evidence="1">
    <location>
        <begin position="1"/>
        <end position="29"/>
    </location>
</feature>
<keyword evidence="4" id="KW-1185">Reference proteome</keyword>
<feature type="region of interest" description="Disordered" evidence="1">
    <location>
        <begin position="292"/>
        <end position="366"/>
    </location>
</feature>
<comment type="caution">
    <text evidence="3">The sequence shown here is derived from an EMBL/GenBank/DDBJ whole genome shotgun (WGS) entry which is preliminary data.</text>
</comment>
<feature type="region of interest" description="Disordered" evidence="1">
    <location>
        <begin position="382"/>
        <end position="414"/>
    </location>
</feature>
<dbReference type="Pfam" id="PF13519">
    <property type="entry name" value="VWA_2"/>
    <property type="match status" value="1"/>
</dbReference>
<organism evidence="3 4">
    <name type="scientific">Halorientalis brevis</name>
    <dbReference type="NCBI Taxonomy" id="1126241"/>
    <lineage>
        <taxon>Archaea</taxon>
        <taxon>Methanobacteriati</taxon>
        <taxon>Methanobacteriota</taxon>
        <taxon>Stenosarchaea group</taxon>
        <taxon>Halobacteria</taxon>
        <taxon>Halobacteriales</taxon>
        <taxon>Haloarculaceae</taxon>
        <taxon>Halorientalis</taxon>
    </lineage>
</organism>